<accession>A0ABV1WM13</accession>
<organism evidence="2 3">
    <name type="scientific">Streptomyces hyaluromycini</name>
    <dbReference type="NCBI Taxonomy" id="1377993"/>
    <lineage>
        <taxon>Bacteria</taxon>
        <taxon>Bacillati</taxon>
        <taxon>Actinomycetota</taxon>
        <taxon>Actinomycetes</taxon>
        <taxon>Kitasatosporales</taxon>
        <taxon>Streptomycetaceae</taxon>
        <taxon>Streptomyces</taxon>
    </lineage>
</organism>
<keyword evidence="3" id="KW-1185">Reference proteome</keyword>
<keyword evidence="1" id="KW-0812">Transmembrane</keyword>
<comment type="caution">
    <text evidence="2">The sequence shown here is derived from an EMBL/GenBank/DDBJ whole genome shotgun (WGS) entry which is preliminary data.</text>
</comment>
<feature type="transmembrane region" description="Helical" evidence="1">
    <location>
        <begin position="360"/>
        <end position="380"/>
    </location>
</feature>
<dbReference type="Proteomes" id="UP001474181">
    <property type="component" value="Unassembled WGS sequence"/>
</dbReference>
<gene>
    <name evidence="2" type="ORF">ABT404_00145</name>
</gene>
<dbReference type="RefSeq" id="WP_350775744.1">
    <property type="nucleotide sequence ID" value="NZ_JBEPEK010000001.1"/>
</dbReference>
<sequence length="474" mass="52914">MNFYAADFEWAKFESTRFNGDATFTSAEFHLTGNFRVCQFEKPTFFNEAKFKQGAVFYDVDFQGYTTFEYTQFAGMTLFPYNSFLGSADFSNATFTEERVDFSGCEFHGDISWSYSHIESDIDFSRVKFHSARSLDLSTDGHVSFVEASFGAPATIDISAVGANFTQARWEWPSLLRITDAEVDLTNSVPQQAISLKGFGKASLVSLHGIDCAMLTVTDVDLSKCRFAGTVHLDQLRLEGRYPLPSVPSGAHWRGWRPVRWTARRTLAEEQYWRASRGPIADGWTPAPQGVEVLEPIALAPIYRQLRKILEDGKHEPGAADFYYGEMEMRRHADDIPSSERILLWAYWLLSGYGLRASRALGWLALAMITTILLMMGFGLPQESPKQEATGVVPPSGGKVTFEIDKDDPQNPTGDHFTGERFDKALSVTLNSVVFRSSGQDLTTAGGYIEMSSRFSEPVLLGLAALAIRGRVKR</sequence>
<evidence type="ECO:0000313" key="2">
    <source>
        <dbReference type="EMBL" id="MER7177905.1"/>
    </source>
</evidence>
<evidence type="ECO:0000256" key="1">
    <source>
        <dbReference type="SAM" id="Phobius"/>
    </source>
</evidence>
<dbReference type="EMBL" id="JBEPEK010000001">
    <property type="protein sequence ID" value="MER7177905.1"/>
    <property type="molecule type" value="Genomic_DNA"/>
</dbReference>
<dbReference type="Gene3D" id="2.160.20.80">
    <property type="entry name" value="E3 ubiquitin-protein ligase SopA"/>
    <property type="match status" value="1"/>
</dbReference>
<name>A0ABV1WM13_9ACTN</name>
<reference evidence="2 3" key="1">
    <citation type="submission" date="2024-06" db="EMBL/GenBank/DDBJ databases">
        <title>The Natural Products Discovery Center: Release of the First 8490 Sequenced Strains for Exploring Actinobacteria Biosynthetic Diversity.</title>
        <authorList>
            <person name="Kalkreuter E."/>
            <person name="Kautsar S.A."/>
            <person name="Yang D."/>
            <person name="Bader C.D."/>
            <person name="Teijaro C.N."/>
            <person name="Fluegel L."/>
            <person name="Davis C.M."/>
            <person name="Simpson J.R."/>
            <person name="Lauterbach L."/>
            <person name="Steele A.D."/>
            <person name="Gui C."/>
            <person name="Meng S."/>
            <person name="Li G."/>
            <person name="Viehrig K."/>
            <person name="Ye F."/>
            <person name="Su P."/>
            <person name="Kiefer A.F."/>
            <person name="Nichols A."/>
            <person name="Cepeda A.J."/>
            <person name="Yan W."/>
            <person name="Fan B."/>
            <person name="Jiang Y."/>
            <person name="Adhikari A."/>
            <person name="Zheng C.-J."/>
            <person name="Schuster L."/>
            <person name="Cowan T.M."/>
            <person name="Smanski M.J."/>
            <person name="Chevrette M.G."/>
            <person name="De Carvalho L.P.S."/>
            <person name="Shen B."/>
        </authorList>
    </citation>
    <scope>NUCLEOTIDE SEQUENCE [LARGE SCALE GENOMIC DNA]</scope>
    <source>
        <strain evidence="2 3">NPDC000234</strain>
    </source>
</reference>
<protein>
    <submittedName>
        <fullName evidence="2">Pentapeptide repeat-containing protein</fullName>
    </submittedName>
</protein>
<dbReference type="Pfam" id="PF13576">
    <property type="entry name" value="Pentapeptide_3"/>
    <property type="match status" value="1"/>
</dbReference>
<keyword evidence="1" id="KW-1133">Transmembrane helix</keyword>
<evidence type="ECO:0000313" key="3">
    <source>
        <dbReference type="Proteomes" id="UP001474181"/>
    </source>
</evidence>
<keyword evidence="1" id="KW-0472">Membrane</keyword>
<proteinExistence type="predicted"/>
<dbReference type="InterPro" id="IPR001646">
    <property type="entry name" value="5peptide_repeat"/>
</dbReference>